<organism evidence="1 2">
    <name type="scientific">Wolfiporia cocos (strain MD-104)</name>
    <name type="common">Brown rot fungus</name>
    <dbReference type="NCBI Taxonomy" id="742152"/>
    <lineage>
        <taxon>Eukaryota</taxon>
        <taxon>Fungi</taxon>
        <taxon>Dikarya</taxon>
        <taxon>Basidiomycota</taxon>
        <taxon>Agaricomycotina</taxon>
        <taxon>Agaricomycetes</taxon>
        <taxon>Polyporales</taxon>
        <taxon>Phaeolaceae</taxon>
        <taxon>Wolfiporia</taxon>
    </lineage>
</organism>
<evidence type="ECO:0000313" key="1">
    <source>
        <dbReference type="EMBL" id="PCH45101.1"/>
    </source>
</evidence>
<evidence type="ECO:0000313" key="2">
    <source>
        <dbReference type="Proteomes" id="UP000218811"/>
    </source>
</evidence>
<protein>
    <submittedName>
        <fullName evidence="1">Uncharacterized protein</fullName>
    </submittedName>
</protein>
<gene>
    <name evidence="1" type="ORF">WOLCODRAFT_155110</name>
</gene>
<sequence>MVEERRNIAEERARLSRELRQWEVLRRTMQPTHTAQIPETHSDFYDAWWGWVRSLINRGLDIPPVDRAVIPLPVSGCVTSTADCTESRVRDFVLHSARLKMKGGSKTKAVREELLIWHPDKFAIFLSFVKEDQKDDMQKIAQGIAMRLIDILAALSRESS</sequence>
<dbReference type="OrthoDB" id="412109at2759"/>
<dbReference type="AlphaFoldDB" id="A0A2H3JT03"/>
<proteinExistence type="predicted"/>
<reference evidence="1 2" key="1">
    <citation type="journal article" date="2012" name="Science">
        <title>The Paleozoic origin of enzymatic lignin decomposition reconstructed from 31 fungal genomes.</title>
        <authorList>
            <person name="Floudas D."/>
            <person name="Binder M."/>
            <person name="Riley R."/>
            <person name="Barry K."/>
            <person name="Blanchette R.A."/>
            <person name="Henrissat B."/>
            <person name="Martinez A.T."/>
            <person name="Otillar R."/>
            <person name="Spatafora J.W."/>
            <person name="Yadav J.S."/>
            <person name="Aerts A."/>
            <person name="Benoit I."/>
            <person name="Boyd A."/>
            <person name="Carlson A."/>
            <person name="Copeland A."/>
            <person name="Coutinho P.M."/>
            <person name="de Vries R.P."/>
            <person name="Ferreira P."/>
            <person name="Findley K."/>
            <person name="Foster B."/>
            <person name="Gaskell J."/>
            <person name="Glotzer D."/>
            <person name="Gorecki P."/>
            <person name="Heitman J."/>
            <person name="Hesse C."/>
            <person name="Hori C."/>
            <person name="Igarashi K."/>
            <person name="Jurgens J.A."/>
            <person name="Kallen N."/>
            <person name="Kersten P."/>
            <person name="Kohler A."/>
            <person name="Kuees U."/>
            <person name="Kumar T.K.A."/>
            <person name="Kuo A."/>
            <person name="LaButti K."/>
            <person name="Larrondo L.F."/>
            <person name="Lindquist E."/>
            <person name="Ling A."/>
            <person name="Lombard V."/>
            <person name="Lucas S."/>
            <person name="Lundell T."/>
            <person name="Martin R."/>
            <person name="McLaughlin D.J."/>
            <person name="Morgenstern I."/>
            <person name="Morin E."/>
            <person name="Murat C."/>
            <person name="Nagy L.G."/>
            <person name="Nolan M."/>
            <person name="Ohm R.A."/>
            <person name="Patyshakuliyeva A."/>
            <person name="Rokas A."/>
            <person name="Ruiz-Duenas F.J."/>
            <person name="Sabat G."/>
            <person name="Salamov A."/>
            <person name="Samejima M."/>
            <person name="Schmutz J."/>
            <person name="Slot J.C."/>
            <person name="St John F."/>
            <person name="Stenlid J."/>
            <person name="Sun H."/>
            <person name="Sun S."/>
            <person name="Syed K."/>
            <person name="Tsang A."/>
            <person name="Wiebenga A."/>
            <person name="Young D."/>
            <person name="Pisabarro A."/>
            <person name="Eastwood D.C."/>
            <person name="Martin F."/>
            <person name="Cullen D."/>
            <person name="Grigoriev I.V."/>
            <person name="Hibbett D.S."/>
        </authorList>
    </citation>
    <scope>NUCLEOTIDE SEQUENCE [LARGE SCALE GENOMIC DNA]</scope>
    <source>
        <strain evidence="1 2">MD-104</strain>
    </source>
</reference>
<dbReference type="EMBL" id="KB468168">
    <property type="protein sequence ID" value="PCH45101.1"/>
    <property type="molecule type" value="Genomic_DNA"/>
</dbReference>
<accession>A0A2H3JT03</accession>
<dbReference type="Proteomes" id="UP000218811">
    <property type="component" value="Unassembled WGS sequence"/>
</dbReference>
<keyword evidence="2" id="KW-1185">Reference proteome</keyword>
<name>A0A2H3JT03_WOLCO</name>